<protein>
    <submittedName>
        <fullName evidence="10">Uncharacterized protein</fullName>
    </submittedName>
</protein>
<feature type="domain" description="MAM" evidence="7">
    <location>
        <begin position="305"/>
        <end position="463"/>
    </location>
</feature>
<dbReference type="PROSITE" id="PS51034">
    <property type="entry name" value="ZP_2"/>
    <property type="match status" value="1"/>
</dbReference>
<dbReference type="CDD" id="cd00033">
    <property type="entry name" value="CCP"/>
    <property type="match status" value="13"/>
</dbReference>
<keyword evidence="1 5" id="KW-0768">Sushi</keyword>
<feature type="domain" description="Sushi" evidence="8">
    <location>
        <begin position="957"/>
        <end position="1014"/>
    </location>
</feature>
<reference evidence="10" key="2">
    <citation type="submission" date="2020-11" db="EMBL/GenBank/DDBJ databases">
        <authorList>
            <person name="McCartney M.A."/>
            <person name="Auch B."/>
            <person name="Kono T."/>
            <person name="Mallez S."/>
            <person name="Becker A."/>
            <person name="Gohl D.M."/>
            <person name="Silverstein K.A.T."/>
            <person name="Koren S."/>
            <person name="Bechman K.B."/>
            <person name="Herman A."/>
            <person name="Abrahante J.E."/>
            <person name="Garbe J."/>
        </authorList>
    </citation>
    <scope>NUCLEOTIDE SEQUENCE</scope>
    <source>
        <strain evidence="10">Duluth1</strain>
        <tissue evidence="10">Whole animal</tissue>
    </source>
</reference>
<dbReference type="Gene3D" id="2.60.40.4100">
    <property type="entry name" value="Zona pellucida, ZP-C domain"/>
    <property type="match status" value="1"/>
</dbReference>
<dbReference type="SUPFAM" id="SSF49899">
    <property type="entry name" value="Concanavalin A-like lectins/glucanases"/>
    <property type="match status" value="2"/>
</dbReference>
<feature type="disulfide bond" evidence="5">
    <location>
        <begin position="869"/>
        <end position="896"/>
    </location>
</feature>
<evidence type="ECO:0000313" key="10">
    <source>
        <dbReference type="EMBL" id="KAH3851258.1"/>
    </source>
</evidence>
<gene>
    <name evidence="10" type="ORF">DPMN_093738</name>
</gene>
<dbReference type="InterPro" id="IPR042235">
    <property type="entry name" value="ZP-C_dom"/>
</dbReference>
<feature type="disulfide bond" evidence="5">
    <location>
        <begin position="517"/>
        <end position="544"/>
    </location>
</feature>
<evidence type="ECO:0000256" key="5">
    <source>
        <dbReference type="PROSITE-ProRule" id="PRU00302"/>
    </source>
</evidence>
<feature type="domain" description="Sushi" evidence="8">
    <location>
        <begin position="665"/>
        <end position="722"/>
    </location>
</feature>
<organism evidence="10 11">
    <name type="scientific">Dreissena polymorpha</name>
    <name type="common">Zebra mussel</name>
    <name type="synonym">Mytilus polymorpha</name>
    <dbReference type="NCBI Taxonomy" id="45954"/>
    <lineage>
        <taxon>Eukaryota</taxon>
        <taxon>Metazoa</taxon>
        <taxon>Spiralia</taxon>
        <taxon>Lophotrochozoa</taxon>
        <taxon>Mollusca</taxon>
        <taxon>Bivalvia</taxon>
        <taxon>Autobranchia</taxon>
        <taxon>Heteroconchia</taxon>
        <taxon>Euheterodonta</taxon>
        <taxon>Imparidentia</taxon>
        <taxon>Neoheterodontei</taxon>
        <taxon>Myida</taxon>
        <taxon>Dreissenoidea</taxon>
        <taxon>Dreissenidae</taxon>
        <taxon>Dreissena</taxon>
    </lineage>
</organism>
<dbReference type="PROSITE" id="PS50923">
    <property type="entry name" value="SUSHI"/>
    <property type="match status" value="11"/>
</dbReference>
<dbReference type="InterPro" id="IPR050350">
    <property type="entry name" value="Compl-Cell_Adhes-Reg"/>
</dbReference>
<feature type="domain" description="Sushi" evidence="8">
    <location>
        <begin position="723"/>
        <end position="780"/>
    </location>
</feature>
<evidence type="ECO:0000256" key="2">
    <source>
        <dbReference type="ARBA" id="ARBA00022737"/>
    </source>
</evidence>
<dbReference type="InterPro" id="IPR035976">
    <property type="entry name" value="Sushi/SCR/CCP_sf"/>
</dbReference>
<dbReference type="PROSITE" id="PS50060">
    <property type="entry name" value="MAM_2"/>
    <property type="match status" value="2"/>
</dbReference>
<dbReference type="InterPro" id="IPR013320">
    <property type="entry name" value="ConA-like_dom_sf"/>
</dbReference>
<feature type="domain" description="Sushi" evidence="8">
    <location>
        <begin position="781"/>
        <end position="840"/>
    </location>
</feature>
<dbReference type="EMBL" id="JAIWYP010000003">
    <property type="protein sequence ID" value="KAH3851258.1"/>
    <property type="molecule type" value="Genomic_DNA"/>
</dbReference>
<feature type="disulfide bond" evidence="5">
    <location>
        <begin position="985"/>
        <end position="1012"/>
    </location>
</feature>
<feature type="chain" id="PRO_5039502037" evidence="6">
    <location>
        <begin position="23"/>
        <end position="1543"/>
    </location>
</feature>
<evidence type="ECO:0000259" key="9">
    <source>
        <dbReference type="PROSITE" id="PS51034"/>
    </source>
</evidence>
<keyword evidence="6" id="KW-0732">Signal</keyword>
<dbReference type="SUPFAM" id="SSF57535">
    <property type="entry name" value="Complement control module/SCR domain"/>
    <property type="match status" value="13"/>
</dbReference>
<feature type="domain" description="Sushi" evidence="8">
    <location>
        <begin position="899"/>
        <end position="956"/>
    </location>
</feature>
<dbReference type="Pfam" id="PF00100">
    <property type="entry name" value="Zona_pellucida"/>
    <property type="match status" value="1"/>
</dbReference>
<evidence type="ECO:0000256" key="1">
    <source>
        <dbReference type="ARBA" id="ARBA00022659"/>
    </source>
</evidence>
<dbReference type="Gene3D" id="2.10.70.10">
    <property type="entry name" value="Complement Module, domain 1"/>
    <property type="match status" value="13"/>
</dbReference>
<feature type="domain" description="ZP" evidence="9">
    <location>
        <begin position="1295"/>
        <end position="1536"/>
    </location>
</feature>
<dbReference type="InterPro" id="IPR000998">
    <property type="entry name" value="MAM_dom"/>
</dbReference>
<feature type="domain" description="Sushi" evidence="8">
    <location>
        <begin position="1174"/>
        <end position="1225"/>
    </location>
</feature>
<dbReference type="GO" id="GO:0016020">
    <property type="term" value="C:membrane"/>
    <property type="evidence" value="ECO:0007669"/>
    <property type="project" value="InterPro"/>
</dbReference>
<dbReference type="Proteomes" id="UP000828390">
    <property type="component" value="Unassembled WGS sequence"/>
</dbReference>
<comment type="caution">
    <text evidence="5">Lacks conserved residue(s) required for the propagation of feature annotation.</text>
</comment>
<dbReference type="SMART" id="SM00032">
    <property type="entry name" value="CCP"/>
    <property type="match status" value="13"/>
</dbReference>
<accession>A0A9D4L3U7</accession>
<reference evidence="10" key="1">
    <citation type="journal article" date="2019" name="bioRxiv">
        <title>The Genome of the Zebra Mussel, Dreissena polymorpha: A Resource for Invasive Species Research.</title>
        <authorList>
            <person name="McCartney M.A."/>
            <person name="Auch B."/>
            <person name="Kono T."/>
            <person name="Mallez S."/>
            <person name="Zhang Y."/>
            <person name="Obille A."/>
            <person name="Becker A."/>
            <person name="Abrahante J.E."/>
            <person name="Garbe J."/>
            <person name="Badalamenti J.P."/>
            <person name="Herman A."/>
            <person name="Mangelson H."/>
            <person name="Liachko I."/>
            <person name="Sullivan S."/>
            <person name="Sone E.D."/>
            <person name="Koren S."/>
            <person name="Silverstein K.A.T."/>
            <person name="Beckman K.B."/>
            <person name="Gohl D.M."/>
        </authorList>
    </citation>
    <scope>NUCLEOTIDE SEQUENCE</scope>
    <source>
        <strain evidence="10">Duluth1</strain>
        <tissue evidence="10">Whole animal</tissue>
    </source>
</reference>
<feature type="domain" description="Sushi" evidence="8">
    <location>
        <begin position="489"/>
        <end position="546"/>
    </location>
</feature>
<keyword evidence="3 5" id="KW-1015">Disulfide bond</keyword>
<feature type="domain" description="Sushi" evidence="8">
    <location>
        <begin position="1226"/>
        <end position="1283"/>
    </location>
</feature>
<sequence length="1543" mass="167343">MGIYECRILLLSGIFLMSESLGCIPDPHAVYLSVPEASCTFRDKTTCSYHAMPDWQLTEGESFDNHSSTPQFFLTAGQDDDFYMLFRSINNTNTSFTIVSPILPGGKYQITFWYASPGQKGLLELETVTSHAVNKLWNSGNTVQTSWAGENVTFEESSNFTITINAYEGTFVFFGLDNIEVCRACGPLILPHGTIKYNDSTAEFSCGHGYRLVGDTTLTCSQLKHDSTLPVCQPVDCYALHVPALGNVSSIGTTYASVSTINCESGFVLNRSPNSSCTHTGEWSETCHVCVPANKTDSVHRSCLGYCTFAMNDSCTYTLDERWTIKKGTYLLMGRCVLKGGQDDDFYALFEPPSTSNTSNTSNIGNPLFSMSSSLFREGAACLSFYYTLPASFATLQVRTRLEDNSTSEMWNVSNRGIRNWTIVEGLVIWQINKYFVDFVAKTSSHAVIGIDNICFESLHCASGYNLNKSEVHGYCNKSRTGFPSCEIVDCGAFADPQNGTVSTVATTYGSTATVTCQIGYILNGSHTSQCGSDGKWSIVGQKCDPVDCNQLPIPSHGMVSPVATATTVGTVVTITCDTGYYLTGNSTSTCDSNGNWSSIGHICDPVQCGNLSAPENGFINASSTTYGSKAIVACNLGYNLIGTNTSICLSNGLWNNVGQICKAVDCGALAYPQNGNVSTVATTYGSTATVTCQTGYFLNGSHTSQCGRDGRWSIVGQTCDPVDCGSFPALHNGSVTTTNTILGSIAQITCDTGYILNGSSTSTCEVNGSWSSQNQSCNLVDCNQLPIPSHGMISHVATATTFGTAVTITCNTGYNLTGNSTSTCDSNGNWSTIGHICDLVQCGNLSAPENGIINSSSTTYGSKAIVACHLGYNLIGTNTATCDSNGEWSHIGQICTAVDCGQFPDLLNGIIDAENTTFGSIVSLMCNEGFDLIGSSRSVCTSTGDWNTTGQACQPLDCGPFKPPTNSHLSTGHYTYNSTVTIFCYPGYVLVGDKTSTCGENGNWNNADQECVLQTVFLQVKEASCIFKENNTCMCNNASSVQILDGNSTFDVRLETNDSFPFRGHGNACYIVRRDNTSIQHTLSFTMTSPALQPGQYQISFQQMFPFGEVRVDVESENNETYDQESFWKYMELDSTWMNETINLIEDKIFRIVFRANVTKNGLLGFDNINILKACDLLNISNGHIIVDKNTAYFRCNAGYLLVGNSSATCTQWTWSSEAPICELIDCGLPIAPSNGYVASNSTSYGSVSTVSCKIGYFVKGNYTGICGNNQGWSNKNTTCLSIDSTISNAIIPGCSNHGWNIAVNLTFLRSSIPNYKDEMQIYLGNASCKGSERSGFLVYDNSYYECMTRKKVSANLNIFENQMVFIFDPETSAASNAYNWTIDLHCNVVDKNIVTSVSTNQLHSDANSINTSVFIDPFFRIVLPSNPLHAHIGDTVYVKVSSPIRDPEIKLLLKSCYIRPALEKDSRLDSALIQNGCEVESSIHMISISAHEIKFMFQNYAPVALREGMNVICDVAYCNSQELTLDCNQTCNKMLAPVIVG</sequence>
<feature type="signal peptide" evidence="6">
    <location>
        <begin position="1"/>
        <end position="22"/>
    </location>
</feature>
<dbReference type="InterPro" id="IPR000436">
    <property type="entry name" value="Sushi_SCR_CCP_dom"/>
</dbReference>
<feature type="domain" description="Sushi" evidence="8">
    <location>
        <begin position="547"/>
        <end position="606"/>
    </location>
</feature>
<evidence type="ECO:0000256" key="4">
    <source>
        <dbReference type="ARBA" id="ARBA00023180"/>
    </source>
</evidence>
<evidence type="ECO:0000256" key="3">
    <source>
        <dbReference type="ARBA" id="ARBA00023157"/>
    </source>
</evidence>
<evidence type="ECO:0000259" key="8">
    <source>
        <dbReference type="PROSITE" id="PS50923"/>
    </source>
</evidence>
<feature type="disulfide bond" evidence="5">
    <location>
        <begin position="1254"/>
        <end position="1281"/>
    </location>
</feature>
<feature type="disulfide bond" evidence="5">
    <location>
        <begin position="635"/>
        <end position="662"/>
    </location>
</feature>
<dbReference type="Pfam" id="PF00084">
    <property type="entry name" value="Sushi"/>
    <property type="match status" value="13"/>
</dbReference>
<dbReference type="PANTHER" id="PTHR19325:SF575">
    <property type="entry name" value="LOCOMOTION-RELATED PROTEIN HIKARU GENKI"/>
    <property type="match status" value="1"/>
</dbReference>
<proteinExistence type="predicted"/>
<evidence type="ECO:0000256" key="6">
    <source>
        <dbReference type="SAM" id="SignalP"/>
    </source>
</evidence>
<keyword evidence="11" id="KW-1185">Reference proteome</keyword>
<feature type="disulfide bond" evidence="5">
    <location>
        <begin position="811"/>
        <end position="838"/>
    </location>
</feature>
<feature type="disulfide bond" evidence="5">
    <location>
        <begin position="927"/>
        <end position="954"/>
    </location>
</feature>
<feature type="disulfide bond" evidence="5">
    <location>
        <begin position="577"/>
        <end position="604"/>
    </location>
</feature>
<feature type="disulfide bond" evidence="5">
    <location>
        <begin position="693"/>
        <end position="720"/>
    </location>
</feature>
<dbReference type="SMART" id="SM00241">
    <property type="entry name" value="ZP"/>
    <property type="match status" value="1"/>
</dbReference>
<dbReference type="SMART" id="SM00137">
    <property type="entry name" value="MAM"/>
    <property type="match status" value="1"/>
</dbReference>
<dbReference type="PANTHER" id="PTHR19325">
    <property type="entry name" value="COMPLEMENT COMPONENT-RELATED SUSHI DOMAIN-CONTAINING"/>
    <property type="match status" value="1"/>
</dbReference>
<evidence type="ECO:0000259" key="7">
    <source>
        <dbReference type="PROSITE" id="PS50060"/>
    </source>
</evidence>
<keyword evidence="2" id="KW-0677">Repeat</keyword>
<evidence type="ECO:0000313" key="11">
    <source>
        <dbReference type="Proteomes" id="UP000828390"/>
    </source>
</evidence>
<comment type="caution">
    <text evidence="10">The sequence shown here is derived from an EMBL/GenBank/DDBJ whole genome shotgun (WGS) entry which is preliminary data.</text>
</comment>
<dbReference type="InterPro" id="IPR055355">
    <property type="entry name" value="ZP-C"/>
</dbReference>
<feature type="domain" description="Sushi" evidence="8">
    <location>
        <begin position="841"/>
        <end position="898"/>
    </location>
</feature>
<dbReference type="InterPro" id="IPR001507">
    <property type="entry name" value="ZP_dom"/>
</dbReference>
<feature type="disulfide bond" evidence="5">
    <location>
        <begin position="751"/>
        <end position="778"/>
    </location>
</feature>
<name>A0A9D4L3U7_DREPO</name>
<keyword evidence="4" id="KW-0325">Glycoprotein</keyword>
<feature type="domain" description="MAM" evidence="7">
    <location>
        <begin position="37"/>
        <end position="187"/>
    </location>
</feature>
<feature type="domain" description="Sushi" evidence="8">
    <location>
        <begin position="607"/>
        <end position="664"/>
    </location>
</feature>